<feature type="domain" description="Ubiquinol-cytochrome c chaperone" evidence="3">
    <location>
        <begin position="40"/>
        <end position="178"/>
    </location>
</feature>
<dbReference type="PANTHER" id="PTHR12184">
    <property type="entry name" value="UBIQUINOL-CYTOCHROME C REDUCTASE COMPLEX ASSEMBLY FACTOR 1 FAMILY MEMBER"/>
    <property type="match status" value="1"/>
</dbReference>
<evidence type="ECO:0000313" key="4">
    <source>
        <dbReference type="EMBL" id="NMM46223.1"/>
    </source>
</evidence>
<dbReference type="Proteomes" id="UP000539372">
    <property type="component" value="Unassembled WGS sequence"/>
</dbReference>
<protein>
    <recommendedName>
        <fullName evidence="3">Ubiquinol-cytochrome c chaperone domain-containing protein</fullName>
    </recommendedName>
</protein>
<keyword evidence="5" id="KW-1185">Reference proteome</keyword>
<comment type="caution">
    <text evidence="4">The sequence shown here is derived from an EMBL/GenBank/DDBJ whole genome shotgun (WGS) entry which is preliminary data.</text>
</comment>
<dbReference type="Pfam" id="PF03981">
    <property type="entry name" value="Ubiq_cyt_C_chap"/>
    <property type="match status" value="1"/>
</dbReference>
<dbReference type="InterPro" id="IPR021150">
    <property type="entry name" value="Ubiq_cyt_c_chap"/>
</dbReference>
<comment type="similarity">
    <text evidence="1">Belongs to the CBP3 family.</text>
</comment>
<organism evidence="4 5">
    <name type="scientific">Pacificispira spongiicola</name>
    <dbReference type="NCBI Taxonomy" id="2729598"/>
    <lineage>
        <taxon>Bacteria</taxon>
        <taxon>Pseudomonadati</taxon>
        <taxon>Pseudomonadota</taxon>
        <taxon>Alphaproteobacteria</taxon>
        <taxon>Rhodospirillales</taxon>
        <taxon>Rhodospirillaceae</taxon>
        <taxon>Pacificispira</taxon>
    </lineage>
</organism>
<dbReference type="PANTHER" id="PTHR12184:SF1">
    <property type="entry name" value="UBIQUINOL-CYTOCHROME-C REDUCTASE COMPLEX ASSEMBLY FACTOR 1"/>
    <property type="match status" value="1"/>
</dbReference>
<dbReference type="EMBL" id="JABBNT010000005">
    <property type="protein sequence ID" value="NMM46223.1"/>
    <property type="molecule type" value="Genomic_DNA"/>
</dbReference>
<accession>A0A7Y0HH11</accession>
<sequence>MLDMIKGFFRTRLTKEQRIALDLHECIVQAARAPDLYLRAGIPDTLDGRVESIALHAFLLFHRMTGRPGWDTVGGALSDEIVADIDRSLREMGYGDMKIGKHVKKMSQVFFGRFDTYWGALSNAEGAKPLDAMLKRGPLQDREVDPARLAALVAYVHAQIDHLRGQSDADILIGKVVFAPAAPLFAALPPIEFETEGVA</sequence>
<evidence type="ECO:0000256" key="1">
    <source>
        <dbReference type="ARBA" id="ARBA00006407"/>
    </source>
</evidence>
<name>A0A7Y0HH11_9PROT</name>
<dbReference type="InterPro" id="IPR007129">
    <property type="entry name" value="Ubiqinol_cyt_c_chaperone_CPB3"/>
</dbReference>
<comment type="similarity">
    <text evidence="2">Belongs to the UPF0174 family.</text>
</comment>
<evidence type="ECO:0000256" key="2">
    <source>
        <dbReference type="ARBA" id="ARBA00006436"/>
    </source>
</evidence>
<dbReference type="AlphaFoldDB" id="A0A7Y0HH11"/>
<proteinExistence type="inferred from homology"/>
<gene>
    <name evidence="4" type="ORF">HH303_17160</name>
</gene>
<evidence type="ECO:0000313" key="5">
    <source>
        <dbReference type="Proteomes" id="UP000539372"/>
    </source>
</evidence>
<dbReference type="RefSeq" id="WP_169626596.1">
    <property type="nucleotide sequence ID" value="NZ_JABBNT010000005.1"/>
</dbReference>
<reference evidence="4 5" key="1">
    <citation type="submission" date="2020-04" db="EMBL/GenBank/DDBJ databases">
        <title>Rhodospirillaceae bacterium KN72 isolated from deep sea.</title>
        <authorList>
            <person name="Zhang D.-C."/>
        </authorList>
    </citation>
    <scope>NUCLEOTIDE SEQUENCE [LARGE SCALE GENOMIC DNA]</scope>
    <source>
        <strain evidence="4 5">KN72</strain>
    </source>
</reference>
<evidence type="ECO:0000259" key="3">
    <source>
        <dbReference type="Pfam" id="PF03981"/>
    </source>
</evidence>